<dbReference type="EMBL" id="DMUP01000042">
    <property type="protein sequence ID" value="HAR55545.1"/>
    <property type="molecule type" value="Genomic_DNA"/>
</dbReference>
<sequence>MHSTPVQGKVVAVVAQLERGERPTRARPNKSNSGELGRATLAGRTFMGWFGFNGCLKGCSCAMINGNNIVLFQHSSAELNGEEEKTMTLEHALCIDLKHRNIRVYIPRALLPARCDEVVQTLCSAPLTCSDDMYRLLTALKQLPDHEALPPRAVALGLAIVLSNFDFLLDDKRRSELSTFFKNSGYTLIYDRTNGLWTPPELLTYPPVLRTQHDVSMTLH</sequence>
<evidence type="ECO:0000313" key="2">
    <source>
        <dbReference type="Proteomes" id="UP000262878"/>
    </source>
</evidence>
<protein>
    <submittedName>
        <fullName evidence="1">Uncharacterized protein</fullName>
    </submittedName>
</protein>
<dbReference type="AlphaFoldDB" id="A0A348WLY3"/>
<reference evidence="1 2" key="1">
    <citation type="journal article" date="2018" name="Nat. Biotechnol.">
        <title>A standardized bacterial taxonomy based on genome phylogeny substantially revises the tree of life.</title>
        <authorList>
            <person name="Parks D.H."/>
            <person name="Chuvochina M."/>
            <person name="Waite D.W."/>
            <person name="Rinke C."/>
            <person name="Skarshewski A."/>
            <person name="Chaumeil P.A."/>
            <person name="Hugenholtz P."/>
        </authorList>
    </citation>
    <scope>NUCLEOTIDE SEQUENCE [LARGE SCALE GENOMIC DNA]</scope>
    <source>
        <strain evidence="1">UBA9360</strain>
    </source>
</reference>
<dbReference type="Proteomes" id="UP000262878">
    <property type="component" value="Unassembled WGS sequence"/>
</dbReference>
<comment type="caution">
    <text evidence="1">The sequence shown here is derived from an EMBL/GenBank/DDBJ whole genome shotgun (WGS) entry which is preliminary data.</text>
</comment>
<proteinExistence type="predicted"/>
<name>A0A348WLY3_9GAMM</name>
<organism evidence="1 2">
    <name type="scientific">Idiomarina baltica</name>
    <dbReference type="NCBI Taxonomy" id="190892"/>
    <lineage>
        <taxon>Bacteria</taxon>
        <taxon>Pseudomonadati</taxon>
        <taxon>Pseudomonadota</taxon>
        <taxon>Gammaproteobacteria</taxon>
        <taxon>Alteromonadales</taxon>
        <taxon>Idiomarinaceae</taxon>
        <taxon>Idiomarina</taxon>
    </lineage>
</organism>
<evidence type="ECO:0000313" key="1">
    <source>
        <dbReference type="EMBL" id="HAR55545.1"/>
    </source>
</evidence>
<accession>A0A348WLY3</accession>
<gene>
    <name evidence="1" type="ORF">DCR58_02030</name>
</gene>